<evidence type="ECO:0000313" key="1">
    <source>
        <dbReference type="EMBL" id="CAL1596912.1"/>
    </source>
</evidence>
<name>A0AAV2L3Q0_KNICA</name>
<sequence>MRIIMAKVMMRRYEAQEASVSVRSVGRAHSSRGHRDTGRPLLLGGDCVYVYCHLPVAVKDPSVTWDVPREPTD</sequence>
<reference evidence="1 2" key="1">
    <citation type="submission" date="2024-04" db="EMBL/GenBank/DDBJ databases">
        <authorList>
            <person name="Waldvogel A.-M."/>
            <person name="Schoenle A."/>
        </authorList>
    </citation>
    <scope>NUCLEOTIDE SEQUENCE [LARGE SCALE GENOMIC DNA]</scope>
</reference>
<accession>A0AAV2L3Q0</accession>
<evidence type="ECO:0000313" key="2">
    <source>
        <dbReference type="Proteomes" id="UP001497482"/>
    </source>
</evidence>
<dbReference type="AlphaFoldDB" id="A0AAV2L3Q0"/>
<proteinExistence type="predicted"/>
<dbReference type="EMBL" id="OZ035843">
    <property type="protein sequence ID" value="CAL1596912.1"/>
    <property type="molecule type" value="Genomic_DNA"/>
</dbReference>
<keyword evidence="2" id="KW-1185">Reference proteome</keyword>
<organism evidence="1 2">
    <name type="scientific">Knipowitschia caucasica</name>
    <name type="common">Caucasian dwarf goby</name>
    <name type="synonym">Pomatoschistus caucasicus</name>
    <dbReference type="NCBI Taxonomy" id="637954"/>
    <lineage>
        <taxon>Eukaryota</taxon>
        <taxon>Metazoa</taxon>
        <taxon>Chordata</taxon>
        <taxon>Craniata</taxon>
        <taxon>Vertebrata</taxon>
        <taxon>Euteleostomi</taxon>
        <taxon>Actinopterygii</taxon>
        <taxon>Neopterygii</taxon>
        <taxon>Teleostei</taxon>
        <taxon>Neoteleostei</taxon>
        <taxon>Acanthomorphata</taxon>
        <taxon>Gobiaria</taxon>
        <taxon>Gobiiformes</taxon>
        <taxon>Gobioidei</taxon>
        <taxon>Gobiidae</taxon>
        <taxon>Gobiinae</taxon>
        <taxon>Knipowitschia</taxon>
    </lineage>
</organism>
<dbReference type="Proteomes" id="UP001497482">
    <property type="component" value="Chromosome 21"/>
</dbReference>
<gene>
    <name evidence="1" type="ORF">KC01_LOCUS25511</name>
</gene>
<protein>
    <submittedName>
        <fullName evidence="1">Uncharacterized protein</fullName>
    </submittedName>
</protein>